<dbReference type="PANTHER" id="PTHR21089:SF1">
    <property type="entry name" value="BIFUNCTIONAL 3-DEHYDROQUINATE DEHYDRATASE_SHIKIMATE DEHYDROGENASE, CHLOROPLASTIC"/>
    <property type="match status" value="1"/>
</dbReference>
<feature type="domain" description="Quinate/shikimate 5-dehydrogenase/glutamyl-tRNA reductase" evidence="10">
    <location>
        <begin position="123"/>
        <end position="196"/>
    </location>
</feature>
<proteinExistence type="inferred from homology"/>
<keyword evidence="9" id="KW-0472">Membrane</keyword>
<dbReference type="GO" id="GO:0009073">
    <property type="term" value="P:aromatic amino acid family biosynthetic process"/>
    <property type="evidence" value="ECO:0007669"/>
    <property type="project" value="UniProtKB-KW"/>
</dbReference>
<dbReference type="GO" id="GO:0050661">
    <property type="term" value="F:NADP binding"/>
    <property type="evidence" value="ECO:0007669"/>
    <property type="project" value="InterPro"/>
</dbReference>
<keyword evidence="5 8" id="KW-0560">Oxidoreductase</keyword>
<keyword evidence="9" id="KW-0812">Transmembrane</keyword>
<dbReference type="SUPFAM" id="SSF51735">
    <property type="entry name" value="NAD(P)-binding Rossmann-fold domains"/>
    <property type="match status" value="1"/>
</dbReference>
<dbReference type="Gene3D" id="3.40.50.10860">
    <property type="entry name" value="Leucine Dehydrogenase, chain A, domain 1"/>
    <property type="match status" value="1"/>
</dbReference>
<feature type="binding site" evidence="8">
    <location>
        <position position="91"/>
    </location>
    <ligand>
        <name>shikimate</name>
        <dbReference type="ChEBI" id="CHEBI:36208"/>
    </ligand>
</feature>
<dbReference type="InterPro" id="IPR022893">
    <property type="entry name" value="Shikimate_DH_fam"/>
</dbReference>
<evidence type="ECO:0000256" key="4">
    <source>
        <dbReference type="ARBA" id="ARBA00022857"/>
    </source>
</evidence>
<reference evidence="13 14" key="1">
    <citation type="submission" date="2020-04" db="EMBL/GenBank/DDBJ databases">
        <title>Parallel evolution in the integration of a co-obligate aphid symbiosis.</title>
        <authorList>
            <person name="Monnin D."/>
            <person name="Jackson R."/>
            <person name="Kiers E.T."/>
            <person name="Bunker M."/>
            <person name="Ellers J."/>
            <person name="Henry L.M."/>
        </authorList>
    </citation>
    <scope>NUCLEOTIDE SEQUENCE [LARGE SCALE GENOMIC DNA]</scope>
    <source>
        <strain evidence="13">MCAR-56B</strain>
    </source>
</reference>
<name>A0A6G9JTH0_9GAMM</name>
<feature type="transmembrane region" description="Helical" evidence="9">
    <location>
        <begin position="127"/>
        <end position="153"/>
    </location>
</feature>
<evidence type="ECO:0000256" key="3">
    <source>
        <dbReference type="ARBA" id="ARBA00022605"/>
    </source>
</evidence>
<dbReference type="InterPro" id="IPR041121">
    <property type="entry name" value="SDH_C"/>
</dbReference>
<keyword evidence="6 8" id="KW-0057">Aromatic amino acid biosynthesis</keyword>
<feature type="binding site" evidence="8">
    <location>
        <position position="249"/>
    </location>
    <ligand>
        <name>shikimate</name>
        <dbReference type="ChEBI" id="CHEBI:36208"/>
    </ligand>
</feature>
<feature type="binding site" evidence="8">
    <location>
        <position position="66"/>
    </location>
    <ligand>
        <name>shikimate</name>
        <dbReference type="ChEBI" id="CHEBI:36208"/>
    </ligand>
</feature>
<evidence type="ECO:0000259" key="10">
    <source>
        <dbReference type="Pfam" id="PF01488"/>
    </source>
</evidence>
<evidence type="ECO:0000259" key="12">
    <source>
        <dbReference type="Pfam" id="PF18317"/>
    </source>
</evidence>
<keyword evidence="9" id="KW-1133">Transmembrane helix</keyword>
<evidence type="ECO:0000259" key="11">
    <source>
        <dbReference type="Pfam" id="PF08501"/>
    </source>
</evidence>
<comment type="function">
    <text evidence="8">Involved in the biosynthesis of the chorismate, which leads to the biosynthesis of aromatic amino acids. Catalyzes the reversible NADPH linked reduction of 3-dehydroshikimate (DHSA) to yield shikimate (SA).</text>
</comment>
<gene>
    <name evidence="8 13" type="primary">aroE</name>
    <name evidence="13" type="ORF">G4A98_02460</name>
</gene>
<feature type="domain" description="Shikimate dehydrogenase substrate binding N-terminal" evidence="11">
    <location>
        <begin position="11"/>
        <end position="92"/>
    </location>
</feature>
<comment type="catalytic activity">
    <reaction evidence="7 8">
        <text>shikimate + NADP(+) = 3-dehydroshikimate + NADPH + H(+)</text>
        <dbReference type="Rhea" id="RHEA:17737"/>
        <dbReference type="ChEBI" id="CHEBI:15378"/>
        <dbReference type="ChEBI" id="CHEBI:16630"/>
        <dbReference type="ChEBI" id="CHEBI:36208"/>
        <dbReference type="ChEBI" id="CHEBI:57783"/>
        <dbReference type="ChEBI" id="CHEBI:58349"/>
        <dbReference type="EC" id="1.1.1.25"/>
    </reaction>
</comment>
<protein>
    <recommendedName>
        <fullName evidence="2 8">Shikimate dehydrogenase (NADP(+))</fullName>
        <shortName evidence="8">SDH</shortName>
        <ecNumber evidence="2 8">1.1.1.25</ecNumber>
    </recommendedName>
</protein>
<comment type="pathway">
    <text evidence="1 8">Metabolic intermediate biosynthesis; chorismate biosynthesis; chorismate from D-erythrose 4-phosphate and phosphoenolpyruvate: step 4/7.</text>
</comment>
<dbReference type="HAMAP" id="MF_00222">
    <property type="entry name" value="Shikimate_DH_AroE"/>
    <property type="match status" value="1"/>
</dbReference>
<evidence type="ECO:0000256" key="7">
    <source>
        <dbReference type="ARBA" id="ARBA00049442"/>
    </source>
</evidence>
<dbReference type="GO" id="GO:0005829">
    <property type="term" value="C:cytosol"/>
    <property type="evidence" value="ECO:0007669"/>
    <property type="project" value="TreeGrafter"/>
</dbReference>
<dbReference type="FunFam" id="3.40.50.10860:FF:000006">
    <property type="entry name" value="Shikimate dehydrogenase (NADP(+))"/>
    <property type="match status" value="1"/>
</dbReference>
<dbReference type="Proteomes" id="UP000503183">
    <property type="component" value="Chromosome"/>
</dbReference>
<dbReference type="AlphaFoldDB" id="A0A6G9JTH0"/>
<feature type="binding site" evidence="8">
    <location>
        <position position="82"/>
    </location>
    <ligand>
        <name>NADP(+)</name>
        <dbReference type="ChEBI" id="CHEBI:58349"/>
    </ligand>
</feature>
<dbReference type="PANTHER" id="PTHR21089">
    <property type="entry name" value="SHIKIMATE DEHYDROGENASE"/>
    <property type="match status" value="1"/>
</dbReference>
<feature type="binding site" evidence="8">
    <location>
        <position position="218"/>
    </location>
    <ligand>
        <name>NADP(+)</name>
        <dbReference type="ChEBI" id="CHEBI:58349"/>
    </ligand>
</feature>
<comment type="caution">
    <text evidence="8">Lacks conserved residue(s) required for the propagation of feature annotation.</text>
</comment>
<dbReference type="Pfam" id="PF01488">
    <property type="entry name" value="Shikimate_DH"/>
    <property type="match status" value="1"/>
</dbReference>
<dbReference type="InterPro" id="IPR013708">
    <property type="entry name" value="Shikimate_DH-bd_N"/>
</dbReference>
<evidence type="ECO:0000256" key="9">
    <source>
        <dbReference type="SAM" id="Phobius"/>
    </source>
</evidence>
<dbReference type="UniPathway" id="UPA00053">
    <property type="reaction ID" value="UER00087"/>
</dbReference>
<feature type="active site" description="Proton acceptor" evidence="8">
    <location>
        <position position="70"/>
    </location>
</feature>
<dbReference type="EC" id="1.1.1.25" evidence="2 8"/>
<dbReference type="GO" id="GO:0009423">
    <property type="term" value="P:chorismate biosynthetic process"/>
    <property type="evidence" value="ECO:0007669"/>
    <property type="project" value="UniProtKB-UniRule"/>
</dbReference>
<feature type="binding site" evidence="8">
    <location>
        <position position="107"/>
    </location>
    <ligand>
        <name>shikimate</name>
        <dbReference type="ChEBI" id="CHEBI:36208"/>
    </ligand>
</feature>
<dbReference type="GO" id="GO:0004764">
    <property type="term" value="F:shikimate 3-dehydrogenase (NADP+) activity"/>
    <property type="evidence" value="ECO:0007669"/>
    <property type="project" value="UniProtKB-UniRule"/>
</dbReference>
<dbReference type="NCBIfam" id="NF001310">
    <property type="entry name" value="PRK00258.1-2"/>
    <property type="match status" value="1"/>
</dbReference>
<evidence type="ECO:0000256" key="6">
    <source>
        <dbReference type="ARBA" id="ARBA00023141"/>
    </source>
</evidence>
<dbReference type="Gene3D" id="3.40.50.720">
    <property type="entry name" value="NAD(P)-binding Rossmann-like Domain"/>
    <property type="match status" value="1"/>
</dbReference>
<dbReference type="CDD" id="cd01065">
    <property type="entry name" value="NAD_bind_Shikimate_DH"/>
    <property type="match status" value="1"/>
</dbReference>
<evidence type="ECO:0000313" key="13">
    <source>
        <dbReference type="EMBL" id="QIQ42053.1"/>
    </source>
</evidence>
<dbReference type="Pfam" id="PF08501">
    <property type="entry name" value="Shikimate_dh_N"/>
    <property type="match status" value="1"/>
</dbReference>
<keyword evidence="4 8" id="KW-0521">NADP</keyword>
<dbReference type="NCBIfam" id="TIGR00507">
    <property type="entry name" value="aroE"/>
    <property type="match status" value="1"/>
</dbReference>
<dbReference type="EMBL" id="CP048747">
    <property type="protein sequence ID" value="QIQ42053.1"/>
    <property type="molecule type" value="Genomic_DNA"/>
</dbReference>
<keyword evidence="3 8" id="KW-0028">Amino-acid biosynthesis</keyword>
<evidence type="ECO:0000313" key="14">
    <source>
        <dbReference type="Proteomes" id="UP000503183"/>
    </source>
</evidence>
<feature type="binding site" evidence="8">
    <location>
        <position position="220"/>
    </location>
    <ligand>
        <name>shikimate</name>
        <dbReference type="ChEBI" id="CHEBI:36208"/>
    </ligand>
</feature>
<dbReference type="InterPro" id="IPR036291">
    <property type="entry name" value="NAD(P)-bd_dom_sf"/>
</dbReference>
<dbReference type="InterPro" id="IPR011342">
    <property type="entry name" value="Shikimate_DH"/>
</dbReference>
<accession>A0A6G9JTH0</accession>
<dbReference type="SUPFAM" id="SSF53223">
    <property type="entry name" value="Aminoacid dehydrogenase-like, N-terminal domain"/>
    <property type="match status" value="1"/>
</dbReference>
<evidence type="ECO:0000256" key="8">
    <source>
        <dbReference type="HAMAP-Rule" id="MF_00222"/>
    </source>
</evidence>
<feature type="binding site" evidence="8">
    <location>
        <begin position="19"/>
        <end position="21"/>
    </location>
    <ligand>
        <name>shikimate</name>
        <dbReference type="ChEBI" id="CHEBI:36208"/>
    </ligand>
</feature>
<evidence type="ECO:0000256" key="2">
    <source>
        <dbReference type="ARBA" id="ARBA00012962"/>
    </source>
</evidence>
<comment type="similarity">
    <text evidence="8">Belongs to the shikimate dehydrogenase family.</text>
</comment>
<comment type="subunit">
    <text evidence="8">Homodimer.</text>
</comment>
<evidence type="ECO:0000256" key="1">
    <source>
        <dbReference type="ARBA" id="ARBA00004871"/>
    </source>
</evidence>
<feature type="binding site" evidence="8">
    <location>
        <position position="242"/>
    </location>
    <ligand>
        <name>NADP(+)</name>
        <dbReference type="ChEBI" id="CHEBI:58349"/>
    </ligand>
</feature>
<dbReference type="Pfam" id="PF18317">
    <property type="entry name" value="SDH_C"/>
    <property type="match status" value="1"/>
</dbReference>
<feature type="domain" description="SDH C-terminal" evidence="12">
    <location>
        <begin position="242"/>
        <end position="271"/>
    </location>
</feature>
<dbReference type="InterPro" id="IPR046346">
    <property type="entry name" value="Aminoacid_DH-like_N_sf"/>
</dbReference>
<evidence type="ECO:0000256" key="5">
    <source>
        <dbReference type="ARBA" id="ARBA00023002"/>
    </source>
</evidence>
<organism evidence="13 14">
    <name type="scientific">Buchnera aphidicola</name>
    <name type="common">Microlophium carnosum</name>
    <dbReference type="NCBI Taxonomy" id="2708354"/>
    <lineage>
        <taxon>Bacteria</taxon>
        <taxon>Pseudomonadati</taxon>
        <taxon>Pseudomonadota</taxon>
        <taxon>Gammaproteobacteria</taxon>
        <taxon>Enterobacterales</taxon>
        <taxon>Erwiniaceae</taxon>
        <taxon>Buchnera</taxon>
    </lineage>
</organism>
<dbReference type="GO" id="GO:0008652">
    <property type="term" value="P:amino acid biosynthetic process"/>
    <property type="evidence" value="ECO:0007669"/>
    <property type="project" value="UniProtKB-KW"/>
</dbReference>
<sequence>MFKYQNFNYAVFGNPINHSKSPKIHSLFAKQTGILHIYKSIHVPLDGFRTVLCNFFEQDGQGANITAPFKQEAYFFCDKLTERAKIAQSVNTFKNINGKYILGDNTDGIGLLSDLIRLNFIKKKYSILIIGAGGAAKGIISPLLSFGCSIFILNRTYLNAAKLVLQFNKYGNIYVFNKKLLKIKHFDLIINATSKSVIKKDDFFPISIVSSKTCFYDMNYQVGNTIFIDWCLEIGANFYSDGIGMLVFQAAHSFSLWHHVLPEIDYIIDILKK</sequence>
<dbReference type="GO" id="GO:0019632">
    <property type="term" value="P:shikimate metabolic process"/>
    <property type="evidence" value="ECO:0007669"/>
    <property type="project" value="InterPro"/>
</dbReference>
<feature type="binding site" evidence="8">
    <location>
        <begin position="131"/>
        <end position="135"/>
    </location>
    <ligand>
        <name>NADP(+)</name>
        <dbReference type="ChEBI" id="CHEBI:58349"/>
    </ligand>
</feature>
<dbReference type="InterPro" id="IPR006151">
    <property type="entry name" value="Shikm_DH/Glu-tRNA_Rdtase"/>
</dbReference>